<dbReference type="OMA" id="CWIAGTA"/>
<dbReference type="Pfam" id="PF08906">
    <property type="entry name" value="T6SS_Tdi1_C"/>
    <property type="match status" value="1"/>
</dbReference>
<dbReference type="Pfam" id="PF08887">
    <property type="entry name" value="GAD-like"/>
    <property type="match status" value="1"/>
</dbReference>
<evidence type="ECO:0000313" key="3">
    <source>
        <dbReference type="EMBL" id="SDK18179.1"/>
    </source>
</evidence>
<dbReference type="EMBL" id="FNEW01000005">
    <property type="protein sequence ID" value="SDK18179.1"/>
    <property type="molecule type" value="Genomic_DNA"/>
</dbReference>
<dbReference type="AlphaFoldDB" id="A0A7Z7BRF7"/>
<feature type="domain" description="GAD-related" evidence="1">
    <location>
        <begin position="7"/>
        <end position="110"/>
    </location>
</feature>
<reference evidence="3 4" key="1">
    <citation type="submission" date="2016-10" db="EMBL/GenBank/DDBJ databases">
        <authorList>
            <person name="Varghese N."/>
            <person name="Submissions S."/>
        </authorList>
    </citation>
    <scope>NUCLEOTIDE SEQUENCE [LARGE SCALE GENOMIC DNA]</scope>
    <source>
        <strain evidence="3 4">PDC82</strain>
    </source>
</reference>
<feature type="domain" description="T6SS immunity protein Tdi1 C-terminal" evidence="2">
    <location>
        <begin position="141"/>
        <end position="195"/>
    </location>
</feature>
<evidence type="ECO:0008006" key="5">
    <source>
        <dbReference type="Google" id="ProtNLM"/>
    </source>
</evidence>
<accession>A0A7Z7BRF7</accession>
<name>A0A7Z7BRF7_9HYPH</name>
<dbReference type="InterPro" id="IPR015002">
    <property type="entry name" value="T6SS_Tdi1_C"/>
</dbReference>
<evidence type="ECO:0000259" key="2">
    <source>
        <dbReference type="Pfam" id="PF08906"/>
    </source>
</evidence>
<proteinExistence type="predicted"/>
<evidence type="ECO:0000259" key="1">
    <source>
        <dbReference type="Pfam" id="PF08887"/>
    </source>
</evidence>
<evidence type="ECO:0000313" key="4">
    <source>
        <dbReference type="Proteomes" id="UP000198917"/>
    </source>
</evidence>
<dbReference type="GeneID" id="1136225"/>
<organism evidence="3 4">
    <name type="scientific">Agrobacterium fabrum</name>
    <dbReference type="NCBI Taxonomy" id="1176649"/>
    <lineage>
        <taxon>Bacteria</taxon>
        <taxon>Pseudomonadati</taxon>
        <taxon>Pseudomonadota</taxon>
        <taxon>Alphaproteobacteria</taxon>
        <taxon>Hyphomicrobiales</taxon>
        <taxon>Rhizobiaceae</taxon>
        <taxon>Rhizobium/Agrobacterium group</taxon>
        <taxon>Agrobacterium</taxon>
        <taxon>Agrobacterium tumefaciens complex</taxon>
    </lineage>
</organism>
<dbReference type="Proteomes" id="UP000198917">
    <property type="component" value="Unassembled WGS sequence"/>
</dbReference>
<sequence length="224" mass="24945">MPELFITYENALKRFGLPENPEIMGEADIARYKNRIPETYLDFIRHAGLGIWKQGYFQFCNPEKYKSIVALALGGDKQLNPVRTHALGFSAFGKILAWNEDYKTTEINILLHRVTCRGLFKEIPAERSDINLGIAVEGIDAESFDAPDEKGKLMFNRLLKNLGKLQLGQIYSPKLHPSLGGQLTVENMRPVDALSAMTIAAQAGPFTLYDTTKPSTPAVRTIGS</sequence>
<dbReference type="SMR" id="A0A7Z7BRF7"/>
<gene>
    <name evidence="3" type="ORF">SAMN05428983_4119</name>
</gene>
<comment type="caution">
    <text evidence="3">The sequence shown here is derived from an EMBL/GenBank/DDBJ whole genome shotgun (WGS) entry which is preliminary data.</text>
</comment>
<dbReference type="RefSeq" id="WP_010973768.1">
    <property type="nucleotide sequence ID" value="NZ_CAKKLR010000007.1"/>
</dbReference>
<dbReference type="InterPro" id="IPR014983">
    <property type="entry name" value="GAD-rel"/>
</dbReference>
<protein>
    <recommendedName>
        <fullName evidence="5">GAD-related domain-containing protein</fullName>
    </recommendedName>
</protein>